<dbReference type="EMBL" id="SMDG01000007">
    <property type="protein sequence ID" value="TCW54968.1"/>
    <property type="molecule type" value="Genomic_DNA"/>
</dbReference>
<evidence type="ECO:0000313" key="1">
    <source>
        <dbReference type="EMBL" id="TCW54968.1"/>
    </source>
</evidence>
<proteinExistence type="predicted"/>
<dbReference type="AlphaFoldDB" id="A0A4R4BES1"/>
<comment type="caution">
    <text evidence="1">The sequence shown here is derived from an EMBL/GenBank/DDBJ whole genome shotgun (WGS) entry which is preliminary data.</text>
</comment>
<reference evidence="1 2" key="1">
    <citation type="submission" date="2019-03" db="EMBL/GenBank/DDBJ databases">
        <title>Above-ground endophytic microbial communities from plants in different locations in the United States.</title>
        <authorList>
            <person name="Frank C."/>
        </authorList>
    </citation>
    <scope>NUCLEOTIDE SEQUENCE [LARGE SCALE GENOMIC DNA]</scope>
    <source>
        <strain evidence="1 2">LP_2_YM</strain>
    </source>
</reference>
<organism evidence="1 2">
    <name type="scientific">Bacillus thuringiensis</name>
    <dbReference type="NCBI Taxonomy" id="1428"/>
    <lineage>
        <taxon>Bacteria</taxon>
        <taxon>Bacillati</taxon>
        <taxon>Bacillota</taxon>
        <taxon>Bacilli</taxon>
        <taxon>Bacillales</taxon>
        <taxon>Bacillaceae</taxon>
        <taxon>Bacillus</taxon>
        <taxon>Bacillus cereus group</taxon>
    </lineage>
</organism>
<sequence length="52" mass="6208">MTNNYNLHVIITMHAFSYIKCVIRIFNKVKLNWGGLRKWARKQAKLKNFLVS</sequence>
<accession>A0A4R4BES1</accession>
<name>A0A4R4BES1_BACTU</name>
<gene>
    <name evidence="1" type="ORF">EC910_10756</name>
</gene>
<protein>
    <submittedName>
        <fullName evidence="1">Uncharacterized protein</fullName>
    </submittedName>
</protein>
<dbReference type="Proteomes" id="UP000295285">
    <property type="component" value="Unassembled WGS sequence"/>
</dbReference>
<evidence type="ECO:0000313" key="2">
    <source>
        <dbReference type="Proteomes" id="UP000295285"/>
    </source>
</evidence>